<dbReference type="Pfam" id="PF01541">
    <property type="entry name" value="GIY-YIG"/>
    <property type="match status" value="1"/>
</dbReference>
<accession>W6A9P3</accession>
<dbReference type="KEGG" id="ssab:SSABA_v1c01930"/>
<dbReference type="InterPro" id="IPR000305">
    <property type="entry name" value="GIY-YIG_endonuc"/>
</dbReference>
<sequence length="233" mass="27683">MNYDKLMATLKLDSSNFNDDEKHLLYNSYTRYRLLRQAKLHNNPKTNHFAQDFQNRLVTNIEANFRVFSYKEIFETKKTEDLLGAGVYLIYLKDKSGNVVLTYVGESKNIWVRWKTHLKDINPKTSTKRKRLYSKLKKLFREQKLNYENVQFVKIVDQSDANQRLFSEAYFIYNFKSPVINANNKNLNSRAACTSGHGRMASCLTYQIREKEVIPVVQFRCRNQECRIKFEIF</sequence>
<dbReference type="AlphaFoldDB" id="W6A9P3"/>
<feature type="domain" description="GIY-YIG" evidence="1">
    <location>
        <begin position="86"/>
        <end position="146"/>
    </location>
</feature>
<dbReference type="Proteomes" id="UP000019265">
    <property type="component" value="Chromosome"/>
</dbReference>
<dbReference type="PATRIC" id="fig|1276257.3.peg.198"/>
<evidence type="ECO:0000259" key="1">
    <source>
        <dbReference type="Pfam" id="PF01541"/>
    </source>
</evidence>
<evidence type="ECO:0000313" key="3">
    <source>
        <dbReference type="Proteomes" id="UP000019265"/>
    </source>
</evidence>
<dbReference type="Gene3D" id="3.40.1440.10">
    <property type="entry name" value="GIY-YIG endonuclease"/>
    <property type="match status" value="1"/>
</dbReference>
<reference evidence="2 3" key="1">
    <citation type="journal article" date="2014" name="Genome Biol. Evol.">
        <title>Molecular evolution of the substrate utilization strategies and putative virulence factors in mosquito-associated Spiroplasma species.</title>
        <authorList>
            <person name="Chang T.H."/>
            <person name="Lo W.S."/>
            <person name="Ku C."/>
            <person name="Chen L.L."/>
            <person name="Kuo C.H."/>
        </authorList>
    </citation>
    <scope>NUCLEOTIDE SEQUENCE [LARGE SCALE GENOMIC DNA]</scope>
    <source>
        <strain evidence="2">Ar-1343</strain>
    </source>
</reference>
<name>W6A9P3_9MOLU</name>
<proteinExistence type="predicted"/>
<dbReference type="EMBL" id="CP006934">
    <property type="protein sequence ID" value="AHI53605.1"/>
    <property type="molecule type" value="Genomic_DNA"/>
</dbReference>
<protein>
    <recommendedName>
        <fullName evidence="1">GIY-YIG domain-containing protein</fullName>
    </recommendedName>
</protein>
<gene>
    <name evidence="2" type="ORF">SSABA_v1c01930</name>
</gene>
<keyword evidence="3" id="KW-1185">Reference proteome</keyword>
<dbReference type="InterPro" id="IPR035901">
    <property type="entry name" value="GIY-YIG_endonuc_sf"/>
</dbReference>
<dbReference type="STRING" id="1276257.SSABA_v1c01930"/>
<organism evidence="2 3">
    <name type="scientific">Spiroplasma sabaudiense Ar-1343</name>
    <dbReference type="NCBI Taxonomy" id="1276257"/>
    <lineage>
        <taxon>Bacteria</taxon>
        <taxon>Bacillati</taxon>
        <taxon>Mycoplasmatota</taxon>
        <taxon>Mollicutes</taxon>
        <taxon>Entomoplasmatales</taxon>
        <taxon>Spiroplasmataceae</taxon>
        <taxon>Spiroplasma</taxon>
    </lineage>
</organism>
<dbReference type="HOGENOM" id="CLU_1383409_0_0_14"/>
<evidence type="ECO:0000313" key="2">
    <source>
        <dbReference type="EMBL" id="AHI53605.1"/>
    </source>
</evidence>
<dbReference type="CDD" id="cd00719">
    <property type="entry name" value="GIY-YIG_SF"/>
    <property type="match status" value="1"/>
</dbReference>